<dbReference type="Pfam" id="PF01895">
    <property type="entry name" value="PhoU"/>
    <property type="match status" value="2"/>
</dbReference>
<evidence type="ECO:0000256" key="3">
    <source>
        <dbReference type="SAM" id="MobiDB-lite"/>
    </source>
</evidence>
<evidence type="ECO:0000256" key="1">
    <source>
        <dbReference type="ARBA" id="ARBA00008107"/>
    </source>
</evidence>
<evidence type="ECO:0000313" key="5">
    <source>
        <dbReference type="EMBL" id="NVD27948.1"/>
    </source>
</evidence>
<evidence type="ECO:0000256" key="2">
    <source>
        <dbReference type="PIRNR" id="PIRNR003107"/>
    </source>
</evidence>
<feature type="compositionally biased region" description="Acidic residues" evidence="3">
    <location>
        <begin position="230"/>
        <end position="245"/>
    </location>
</feature>
<dbReference type="EMBL" id="JABWMH010000002">
    <property type="protein sequence ID" value="NVD27948.1"/>
    <property type="molecule type" value="Genomic_DNA"/>
</dbReference>
<name>A0ABX2N2P0_9SPHN</name>
<comment type="caution">
    <text evidence="5">The sequence shown here is derived from an EMBL/GenBank/DDBJ whole genome shotgun (WGS) entry which is preliminary data.</text>
</comment>
<dbReference type="NCBIfam" id="TIGR02135">
    <property type="entry name" value="phoU_full"/>
    <property type="match status" value="1"/>
</dbReference>
<accession>A0ABX2N2P0</accession>
<dbReference type="PIRSF" id="PIRSF003107">
    <property type="entry name" value="PhoU"/>
    <property type="match status" value="1"/>
</dbReference>
<gene>
    <name evidence="5" type="primary">phoU</name>
    <name evidence="5" type="ORF">HUO14_08540</name>
</gene>
<dbReference type="InterPro" id="IPR038078">
    <property type="entry name" value="PhoU-like_sf"/>
</dbReference>
<feature type="domain" description="PhoU" evidence="4">
    <location>
        <begin position="128"/>
        <end position="212"/>
    </location>
</feature>
<keyword evidence="2" id="KW-0813">Transport</keyword>
<dbReference type="Gene3D" id="1.20.58.220">
    <property type="entry name" value="Phosphate transport system protein phou homolog 2, domain 2"/>
    <property type="match status" value="2"/>
</dbReference>
<keyword evidence="2" id="KW-0963">Cytoplasm</keyword>
<feature type="region of interest" description="Disordered" evidence="3">
    <location>
        <begin position="219"/>
        <end position="245"/>
    </location>
</feature>
<reference evidence="5 6" key="1">
    <citation type="submission" date="2020-06" db="EMBL/GenBank/DDBJ databases">
        <authorList>
            <person name="Kim S.-J."/>
            <person name="Park S.-J."/>
        </authorList>
    </citation>
    <scope>NUCLEOTIDE SEQUENCE [LARGE SCALE GENOMIC DNA]</scope>
    <source>
        <strain evidence="5 6">SW-151</strain>
    </source>
</reference>
<evidence type="ECO:0000313" key="6">
    <source>
        <dbReference type="Proteomes" id="UP000652427"/>
    </source>
</evidence>
<dbReference type="SUPFAM" id="SSF109755">
    <property type="entry name" value="PhoU-like"/>
    <property type="match status" value="1"/>
</dbReference>
<organism evidence="5 6">
    <name type="scientific">Parasphingorhabdus flavimaris</name>
    <dbReference type="NCBI Taxonomy" id="266812"/>
    <lineage>
        <taxon>Bacteria</taxon>
        <taxon>Pseudomonadati</taxon>
        <taxon>Pseudomonadota</taxon>
        <taxon>Alphaproteobacteria</taxon>
        <taxon>Sphingomonadales</taxon>
        <taxon>Sphingomonadaceae</taxon>
        <taxon>Parasphingorhabdus</taxon>
    </lineage>
</organism>
<keyword evidence="2" id="KW-0592">Phosphate transport</keyword>
<keyword evidence="6" id="KW-1185">Reference proteome</keyword>
<proteinExistence type="inferred from homology"/>
<dbReference type="PANTHER" id="PTHR42930:SF3">
    <property type="entry name" value="PHOSPHATE-SPECIFIC TRANSPORT SYSTEM ACCESSORY PROTEIN PHOU"/>
    <property type="match status" value="1"/>
</dbReference>
<sequence>MVNSGTEHTVKAFDSDINQLRGMVAEIGGRSEQAIDKAMRALENSDLELAAEVVREDKLIDDLEKRIDELTFQTIALRAPMADDLRELIATFKISGVVERIGDYAKNIAKRVPLVTRNRRLTPVSLLPSMSKIASELVRDSLDAFARRDAELAMEVNRRDQIVDDFYNSIFRAVITHMIENPKDIGEAAHLLFIAKNLERIGDHATNVAEMVYFAATGEPMPERTRGEDPTDPVDVDDTLSDDAD</sequence>
<protein>
    <recommendedName>
        <fullName evidence="2">Phosphate-specific transport system accessory protein PhoU</fullName>
    </recommendedName>
</protein>
<dbReference type="InterPro" id="IPR028366">
    <property type="entry name" value="PhoU"/>
</dbReference>
<dbReference type="Proteomes" id="UP000652427">
    <property type="component" value="Unassembled WGS sequence"/>
</dbReference>
<feature type="domain" description="PhoU" evidence="4">
    <location>
        <begin position="25"/>
        <end position="112"/>
    </location>
</feature>
<dbReference type="RefSeq" id="WP_176279418.1">
    <property type="nucleotide sequence ID" value="NZ_JABWMH010000002.1"/>
</dbReference>
<dbReference type="InterPro" id="IPR026022">
    <property type="entry name" value="PhoU_dom"/>
</dbReference>
<comment type="subunit">
    <text evidence="2">Homodimer.</text>
</comment>
<dbReference type="PANTHER" id="PTHR42930">
    <property type="entry name" value="PHOSPHATE-SPECIFIC TRANSPORT SYSTEM ACCESSORY PROTEIN PHOU"/>
    <property type="match status" value="1"/>
</dbReference>
<comment type="subcellular location">
    <subcellularLocation>
        <location evidence="2">Cytoplasm</location>
    </subcellularLocation>
</comment>
<evidence type="ECO:0000259" key="4">
    <source>
        <dbReference type="Pfam" id="PF01895"/>
    </source>
</evidence>
<comment type="function">
    <text evidence="2">Plays a role in the regulation of phosphate uptake.</text>
</comment>
<comment type="similarity">
    <text evidence="1 2">Belongs to the PhoU family.</text>
</comment>